<evidence type="ECO:0000313" key="1">
    <source>
        <dbReference type="EMBL" id="SPF78109.1"/>
    </source>
</evidence>
<evidence type="ECO:0000313" key="2">
    <source>
        <dbReference type="Proteomes" id="UP000244904"/>
    </source>
</evidence>
<gene>
    <name evidence="1" type="ORF">PRI8871_00700</name>
</gene>
<dbReference type="Proteomes" id="UP000244904">
    <property type="component" value="Unassembled WGS sequence"/>
</dbReference>
<dbReference type="EMBL" id="OMOJ01000001">
    <property type="protein sequence ID" value="SPF78109.1"/>
    <property type="molecule type" value="Genomic_DNA"/>
</dbReference>
<accession>A0A2R8AQI8</accession>
<dbReference type="AlphaFoldDB" id="A0A2R8AQI8"/>
<name>A0A2R8AQI8_9RHOB</name>
<sequence>MNCAGTITARLIQTALIPRIACQDRDAPYMLRMMNRWKISRINSMFMHMVCARAGGEPRRVCRRLVAVSYAAKSSLASDA</sequence>
<reference evidence="2" key="1">
    <citation type="submission" date="2018-03" db="EMBL/GenBank/DDBJ databases">
        <authorList>
            <person name="Rodrigo-Torres L."/>
            <person name="Arahal R. D."/>
            <person name="Lucena T."/>
        </authorList>
    </citation>
    <scope>NUCLEOTIDE SEQUENCE [LARGE SCALE GENOMIC DNA]</scope>
    <source>
        <strain evidence="2">CECT 8871</strain>
    </source>
</reference>
<keyword evidence="2" id="KW-1185">Reference proteome</keyword>
<protein>
    <submittedName>
        <fullName evidence="1">Uncharacterized protein</fullName>
    </submittedName>
</protein>
<organism evidence="1 2">
    <name type="scientific">Pseudoprimorskyibacter insulae</name>
    <dbReference type="NCBI Taxonomy" id="1695997"/>
    <lineage>
        <taxon>Bacteria</taxon>
        <taxon>Pseudomonadati</taxon>
        <taxon>Pseudomonadota</taxon>
        <taxon>Alphaproteobacteria</taxon>
        <taxon>Rhodobacterales</taxon>
        <taxon>Paracoccaceae</taxon>
        <taxon>Pseudoprimorskyibacter</taxon>
    </lineage>
</organism>
<proteinExistence type="predicted"/>